<evidence type="ECO:0000313" key="18">
    <source>
        <dbReference type="Proteomes" id="UP000027195"/>
    </source>
</evidence>
<evidence type="ECO:0000256" key="9">
    <source>
        <dbReference type="ARBA" id="ARBA00022692"/>
    </source>
</evidence>
<dbReference type="GO" id="GO:0006679">
    <property type="term" value="P:glucosylceramide biosynthetic process"/>
    <property type="evidence" value="ECO:0007669"/>
    <property type="project" value="TreeGrafter"/>
</dbReference>
<evidence type="ECO:0000313" key="17">
    <source>
        <dbReference type="EMBL" id="KDQ18454.1"/>
    </source>
</evidence>
<evidence type="ECO:0000256" key="3">
    <source>
        <dbReference type="ARBA" id="ARBA00004991"/>
    </source>
</evidence>
<organism evidence="17 18">
    <name type="scientific">Botryobasidium botryosum (strain FD-172 SS1)</name>
    <dbReference type="NCBI Taxonomy" id="930990"/>
    <lineage>
        <taxon>Eukaryota</taxon>
        <taxon>Fungi</taxon>
        <taxon>Dikarya</taxon>
        <taxon>Basidiomycota</taxon>
        <taxon>Agaricomycotina</taxon>
        <taxon>Agaricomycetes</taxon>
        <taxon>Cantharellales</taxon>
        <taxon>Botryobasidiaceae</taxon>
        <taxon>Botryobasidium</taxon>
    </lineage>
</organism>
<feature type="compositionally biased region" description="Polar residues" evidence="15">
    <location>
        <begin position="222"/>
        <end position="238"/>
    </location>
</feature>
<gene>
    <name evidence="17" type="ORF">BOTBODRAFT_103727</name>
</gene>
<evidence type="ECO:0000256" key="12">
    <source>
        <dbReference type="ARBA" id="ARBA00031017"/>
    </source>
</evidence>
<evidence type="ECO:0000256" key="5">
    <source>
        <dbReference type="ARBA" id="ARBA00012699"/>
    </source>
</evidence>
<evidence type="ECO:0000256" key="8">
    <source>
        <dbReference type="ARBA" id="ARBA00022679"/>
    </source>
</evidence>
<dbReference type="PANTHER" id="PTHR12726:SF0">
    <property type="entry name" value="CERAMIDE GLUCOSYLTRANSFERASE"/>
    <property type="match status" value="1"/>
</dbReference>
<dbReference type="GO" id="GO:0016020">
    <property type="term" value="C:membrane"/>
    <property type="evidence" value="ECO:0007669"/>
    <property type="project" value="UniProtKB-SubCell"/>
</dbReference>
<reference evidence="18" key="1">
    <citation type="journal article" date="2014" name="Proc. Natl. Acad. Sci. U.S.A.">
        <title>Extensive sampling of basidiomycete genomes demonstrates inadequacy of the white-rot/brown-rot paradigm for wood decay fungi.</title>
        <authorList>
            <person name="Riley R."/>
            <person name="Salamov A.A."/>
            <person name="Brown D.W."/>
            <person name="Nagy L.G."/>
            <person name="Floudas D."/>
            <person name="Held B.W."/>
            <person name="Levasseur A."/>
            <person name="Lombard V."/>
            <person name="Morin E."/>
            <person name="Otillar R."/>
            <person name="Lindquist E.A."/>
            <person name="Sun H."/>
            <person name="LaButti K.M."/>
            <person name="Schmutz J."/>
            <person name="Jabbour D."/>
            <person name="Luo H."/>
            <person name="Baker S.E."/>
            <person name="Pisabarro A.G."/>
            <person name="Walton J.D."/>
            <person name="Blanchette R.A."/>
            <person name="Henrissat B."/>
            <person name="Martin F."/>
            <person name="Cullen D."/>
            <person name="Hibbett D.S."/>
            <person name="Grigoriev I.V."/>
        </authorList>
    </citation>
    <scope>NUCLEOTIDE SEQUENCE [LARGE SCALE GENOMIC DNA]</scope>
    <source>
        <strain evidence="18">FD-172 SS1</strain>
    </source>
</reference>
<keyword evidence="8 17" id="KW-0808">Transferase</keyword>
<evidence type="ECO:0000256" key="11">
    <source>
        <dbReference type="ARBA" id="ARBA00023136"/>
    </source>
</evidence>
<feature type="transmembrane region" description="Helical" evidence="16">
    <location>
        <begin position="342"/>
        <end position="360"/>
    </location>
</feature>
<dbReference type="InterPro" id="IPR025993">
    <property type="entry name" value="Ceramide_glucosylTrfase"/>
</dbReference>
<dbReference type="InParanoid" id="A0A067MS80"/>
<comment type="similarity">
    <text evidence="4">Belongs to the glycosyltransferase 2 family.</text>
</comment>
<feature type="non-terminal residue" evidence="17">
    <location>
        <position position="1"/>
    </location>
</feature>
<dbReference type="Pfam" id="PF13506">
    <property type="entry name" value="Glyco_transf_21"/>
    <property type="match status" value="2"/>
</dbReference>
<evidence type="ECO:0000256" key="14">
    <source>
        <dbReference type="ARBA" id="ARBA00032575"/>
    </source>
</evidence>
<evidence type="ECO:0000256" key="7">
    <source>
        <dbReference type="ARBA" id="ARBA00022676"/>
    </source>
</evidence>
<keyword evidence="9 16" id="KW-0812">Transmembrane</keyword>
<comment type="pathway">
    <text evidence="3">Sphingolipid metabolism.</text>
</comment>
<dbReference type="GO" id="GO:0008120">
    <property type="term" value="F:ceramide glucosyltransferase activity"/>
    <property type="evidence" value="ECO:0007669"/>
    <property type="project" value="UniProtKB-EC"/>
</dbReference>
<sequence length="453" mass="50367">RRRYRLRPRSPLSSKPSTELPGVSILRPLKGLDPNLYENLESTFTQEYSNYEVLFSVKDAHDQALGVVQELMDKYPSVDAKVVVGEEIVGVNPKINNLIRPYHQAKYDILWVLDSNVFVAPGTLARAVDALTIQSPNPTAPTSNSQKKNIRRVGLVHHVPFAVASERSLGSRLEEAFLNTNHAKMYLAINALAVDSCVMGKSNMYRRSDVEQLTGRLYRRPSASNSHSLDSEDSNPSSHAEPEPESGLAIFGRYLAEDNMIAASLMHEQNLAHDLSCDVALNAIGAMDLRAYIDRRARWIRVRKHMVLSATLLEPFTESLVAGVLFAYALRFLLSGGVSGGVSVPVWVTLVVHFAVWLAVDLDVYASLAGHALPAGIRWSFIAAWAMRELLAFPIWAYAVLGSEVMWRGVRYRVLLNGEVRRCEAGQLKQAWGWWGSRSRGASSHYQPLDTDA</sequence>
<comment type="subcellular location">
    <subcellularLocation>
        <location evidence="1">Membrane</location>
        <topology evidence="1">Multi-pass membrane protein</topology>
    </subcellularLocation>
</comment>
<evidence type="ECO:0000256" key="16">
    <source>
        <dbReference type="SAM" id="Phobius"/>
    </source>
</evidence>
<keyword evidence="10 16" id="KW-1133">Transmembrane helix</keyword>
<dbReference type="OrthoDB" id="1483400at2759"/>
<evidence type="ECO:0000256" key="1">
    <source>
        <dbReference type="ARBA" id="ARBA00004141"/>
    </source>
</evidence>
<keyword evidence="18" id="KW-1185">Reference proteome</keyword>
<dbReference type="Proteomes" id="UP000027195">
    <property type="component" value="Unassembled WGS sequence"/>
</dbReference>
<dbReference type="SUPFAM" id="SSF53448">
    <property type="entry name" value="Nucleotide-diphospho-sugar transferases"/>
    <property type="match status" value="1"/>
</dbReference>
<keyword evidence="11 16" id="KW-0472">Membrane</keyword>
<feature type="transmembrane region" description="Helical" evidence="16">
    <location>
        <begin position="306"/>
        <end position="330"/>
    </location>
</feature>
<evidence type="ECO:0000256" key="10">
    <source>
        <dbReference type="ARBA" id="ARBA00022989"/>
    </source>
</evidence>
<evidence type="ECO:0000256" key="15">
    <source>
        <dbReference type="SAM" id="MobiDB-lite"/>
    </source>
</evidence>
<dbReference type="EC" id="2.4.1.80" evidence="5"/>
<dbReference type="Gene3D" id="3.90.550.10">
    <property type="entry name" value="Spore Coat Polysaccharide Biosynthesis Protein SpsA, Chain A"/>
    <property type="match status" value="1"/>
</dbReference>
<dbReference type="AlphaFoldDB" id="A0A067MS80"/>
<keyword evidence="7" id="KW-0328">Glycosyltransferase</keyword>
<comment type="pathway">
    <text evidence="2">Lipid metabolism; sphingolipid metabolism.</text>
</comment>
<dbReference type="PANTHER" id="PTHR12726">
    <property type="entry name" value="CERAMIDE GLUCOSYLTRANSFERASE"/>
    <property type="match status" value="1"/>
</dbReference>
<accession>A0A067MS80</accession>
<dbReference type="HOGENOM" id="CLU_030898_1_0_1"/>
<dbReference type="InterPro" id="IPR029044">
    <property type="entry name" value="Nucleotide-diphossugar_trans"/>
</dbReference>
<evidence type="ECO:0000256" key="13">
    <source>
        <dbReference type="ARBA" id="ARBA00031543"/>
    </source>
</evidence>
<evidence type="ECO:0000256" key="4">
    <source>
        <dbReference type="ARBA" id="ARBA00006739"/>
    </source>
</evidence>
<proteinExistence type="inferred from homology"/>
<name>A0A067MS80_BOTB1</name>
<evidence type="ECO:0000256" key="2">
    <source>
        <dbReference type="ARBA" id="ARBA00004760"/>
    </source>
</evidence>
<dbReference type="EMBL" id="KL198021">
    <property type="protein sequence ID" value="KDQ18454.1"/>
    <property type="molecule type" value="Genomic_DNA"/>
</dbReference>
<dbReference type="STRING" id="930990.A0A067MS80"/>
<evidence type="ECO:0000256" key="6">
    <source>
        <dbReference type="ARBA" id="ARBA00019988"/>
    </source>
</evidence>
<feature type="region of interest" description="Disordered" evidence="15">
    <location>
        <begin position="221"/>
        <end position="245"/>
    </location>
</feature>
<dbReference type="UniPathway" id="UPA00222"/>
<protein>
    <recommendedName>
        <fullName evidence="6">Ceramide glucosyltransferase</fullName>
        <ecNumber evidence="5">2.4.1.80</ecNumber>
    </recommendedName>
    <alternativeName>
        <fullName evidence="13">Glucosylceramide synthase</fullName>
    </alternativeName>
    <alternativeName>
        <fullName evidence="14">UDP-glucose ceramide glucosyltransferase</fullName>
    </alternativeName>
    <alternativeName>
        <fullName evidence="12">UDP-glucose:N-acylsphingosine D-glucosyltransferase</fullName>
    </alternativeName>
</protein>